<keyword evidence="2" id="KW-1185">Reference proteome</keyword>
<dbReference type="EMBL" id="KP296186">
    <property type="protein sequence ID" value="AKN80726.1"/>
    <property type="molecule type" value="Genomic_DNA"/>
</dbReference>
<protein>
    <submittedName>
        <fullName evidence="1">p47</fullName>
    </submittedName>
</protein>
<proteinExistence type="predicted"/>
<evidence type="ECO:0000313" key="2">
    <source>
        <dbReference type="Proteomes" id="UP000203433"/>
    </source>
</evidence>
<dbReference type="Proteomes" id="UP000203433">
    <property type="component" value="Segment"/>
</dbReference>
<accession>A0A0R7EYR3</accession>
<dbReference type="OrthoDB" id="6161at10239"/>
<dbReference type="GO" id="GO:0046782">
    <property type="term" value="P:regulation of viral transcription"/>
    <property type="evidence" value="ECO:0007669"/>
    <property type="project" value="InterPro"/>
</dbReference>
<reference evidence="1 2" key="1">
    <citation type="journal article" date="2015" name="J. Virol.">
        <title>A betabaculovirus-encoded gp64 homolog is a functional envelope fusion protein.</title>
        <authorList>
            <person name="Ardisson-Araujo D.M."/>
            <person name="Melo F.L."/>
            <person name="Clem R.J."/>
            <person name="Wolff J.L."/>
            <person name="Ribeiro B.M."/>
        </authorList>
    </citation>
    <scope>NUCLEOTIDE SEQUENCE [LARGE SCALE GENOMIC DNA]</scope>
    <source>
        <strain evidence="1 2">Parana-2009</strain>
    </source>
</reference>
<dbReference type="RefSeq" id="YP_009182255.1">
    <property type="nucleotide sequence ID" value="NC_028491.1"/>
</dbReference>
<dbReference type="KEGG" id="vg:26374003"/>
<dbReference type="InterPro" id="IPR007799">
    <property type="entry name" value="Baculo_p47"/>
</dbReference>
<evidence type="ECO:0000313" key="1">
    <source>
        <dbReference type="EMBL" id="AKN80726.1"/>
    </source>
</evidence>
<sequence length="384" mass="45427">MLEENNVFVVKRSFVSQQLPQCVKYLMKNLSVYWANCFGFEKGYKLNERLINKEGLVCYACLFIKFNISALEDCTPEDLELYAKCTTNTPFLALVLKDRWFKGDFQRLRRILSLTDHTKLLAFVENCLWERGYEDHYTLGQQLSIRMTTNLIQSGLDFKHHVSNEKKIVRGWKCVEFEKLLSTINCLADITKRYKWGQTYVMLELDKNNISYITSLLKQYNIIYNEHIENVCLLKVVGGNSLILLRQIYPLIKRRLINVLFVTDTENYLYTHRVFFVYNSMKFYYYCIKNRFVFFHDDYETLYFLYTIIMLELINGGCLNSFTLEKSQIMHPLELNSRRCNALKRAAAFNKNLQNDMELKVDFIKGKRLTAGVHDPNRIVNILL</sequence>
<organism evidence="1 2">
    <name type="scientific">Diatraea saccharalis granulovirus</name>
    <dbReference type="NCBI Taxonomy" id="1675862"/>
    <lineage>
        <taxon>Viruses</taxon>
        <taxon>Viruses incertae sedis</taxon>
        <taxon>Naldaviricetes</taxon>
        <taxon>Lefavirales</taxon>
        <taxon>Baculoviridae</taxon>
        <taxon>Betabaculovirus</taxon>
        <taxon>Betabaculovirus disaccharalis</taxon>
    </lineage>
</organism>
<dbReference type="GeneID" id="26374003"/>
<gene>
    <name evidence="1" type="primary">p47</name>
</gene>
<dbReference type="Pfam" id="PF05112">
    <property type="entry name" value="Baculo_p47"/>
    <property type="match status" value="1"/>
</dbReference>
<name>A0A0R7EYR3_9BBAC</name>